<feature type="transmembrane region" description="Helical" evidence="6">
    <location>
        <begin position="480"/>
        <end position="502"/>
    </location>
</feature>
<feature type="transmembrane region" description="Helical" evidence="6">
    <location>
        <begin position="325"/>
        <end position="342"/>
    </location>
</feature>
<comment type="subcellular location">
    <subcellularLocation>
        <location evidence="1">Cell membrane</location>
        <topology evidence="1">Multi-pass membrane protein</topology>
    </subcellularLocation>
</comment>
<dbReference type="AlphaFoldDB" id="A0A7K0G9H9"/>
<dbReference type="PANTHER" id="PTHR43652">
    <property type="entry name" value="BASIC AMINO ACID ANTIPORTER YFCC-RELATED"/>
    <property type="match status" value="1"/>
</dbReference>
<organism evidence="7 8">
    <name type="scientific">Enorma shizhengliae</name>
    <dbReference type="NCBI Taxonomy" id="2606615"/>
    <lineage>
        <taxon>Bacteria</taxon>
        <taxon>Bacillati</taxon>
        <taxon>Actinomycetota</taxon>
        <taxon>Coriobacteriia</taxon>
        <taxon>Coriobacteriales</taxon>
        <taxon>Coriobacteriaceae</taxon>
        <taxon>Enorma</taxon>
    </lineage>
</organism>
<protein>
    <submittedName>
        <fullName evidence="7">YfcC family protein</fullName>
    </submittedName>
</protein>
<gene>
    <name evidence="7" type="ORF">GJE22_07850</name>
</gene>
<evidence type="ECO:0000256" key="2">
    <source>
        <dbReference type="ARBA" id="ARBA00022475"/>
    </source>
</evidence>
<sequence length="503" mass="52038">MSEPGSSDEPSISTPPAGGAKQKVMISSYTILIVITLLVGLATIVLAQVVPGVTAASLSDILVSPISGFLDGIEVSLFLLILGGCLGIVNKLGALDAGIAALVKALHGRETVLIAAIMAVFAVMGSTYGFCEETIPFYALLSATLYAAGFDTMVATAAVLLGAGVGCLGSTVNPFAVGVAIDSLASVGIEANQAIVIGLGLILTVVSYAISLFFILRYANKVRRDKGSTILSLQEQQAAEEAYGKDAVASTQETLEFTGKRKVALALFGISFVVMICGFIPWEDFGVTIFTAGGVWDEAGEVWATMPWSGLLTGNPIGEWYFNDASVWFFIMAIIIGVFGGLRENEIVDGFLDGAADMIGVALMVGLSRAISILMGETGLDVVILDSASSALAGTSALVFGPLSYLVYLGLSVVITSTSALATISMPILGPLAANLGFSPEVIIAIFCAANGLANLFSPTAVFLPGLLLARVQYPTWLKWALVPIIVIAVASVVITTAALMVL</sequence>
<feature type="transmembrane region" description="Helical" evidence="6">
    <location>
        <begin position="263"/>
        <end position="282"/>
    </location>
</feature>
<dbReference type="InterPro" id="IPR018385">
    <property type="entry name" value="C4_dicarb_anaerob_car-like"/>
</dbReference>
<keyword evidence="2" id="KW-1003">Cell membrane</keyword>
<evidence type="ECO:0000256" key="3">
    <source>
        <dbReference type="ARBA" id="ARBA00022692"/>
    </source>
</evidence>
<comment type="caution">
    <text evidence="7">The sequence shown here is derived from an EMBL/GenBank/DDBJ whole genome shotgun (WGS) entry which is preliminary data.</text>
</comment>
<feature type="transmembrane region" description="Helical" evidence="6">
    <location>
        <begin position="111"/>
        <end position="130"/>
    </location>
</feature>
<feature type="transmembrane region" description="Helical" evidence="6">
    <location>
        <begin position="407"/>
        <end position="430"/>
    </location>
</feature>
<accession>A0A7K0G9H9</accession>
<dbReference type="Pfam" id="PF03606">
    <property type="entry name" value="DcuC"/>
    <property type="match status" value="1"/>
</dbReference>
<name>A0A7K0G9H9_9ACTN</name>
<evidence type="ECO:0000256" key="6">
    <source>
        <dbReference type="SAM" id="Phobius"/>
    </source>
</evidence>
<keyword evidence="4 6" id="KW-1133">Transmembrane helix</keyword>
<proteinExistence type="predicted"/>
<feature type="transmembrane region" description="Helical" evidence="6">
    <location>
        <begin position="195"/>
        <end position="216"/>
    </location>
</feature>
<dbReference type="InterPro" id="IPR051679">
    <property type="entry name" value="DASS-Related_Transporters"/>
</dbReference>
<feature type="transmembrane region" description="Helical" evidence="6">
    <location>
        <begin position="136"/>
        <end position="160"/>
    </location>
</feature>
<evidence type="ECO:0000256" key="1">
    <source>
        <dbReference type="ARBA" id="ARBA00004651"/>
    </source>
</evidence>
<feature type="transmembrane region" description="Helical" evidence="6">
    <location>
        <begin position="442"/>
        <end position="468"/>
    </location>
</feature>
<evidence type="ECO:0000313" key="8">
    <source>
        <dbReference type="Proteomes" id="UP000470010"/>
    </source>
</evidence>
<reference evidence="8" key="1">
    <citation type="submission" date="2019-08" db="EMBL/GenBank/DDBJ databases">
        <title>Arthrobacter sp. nov., isolated from plateau pika and Tibetan wild ass.</title>
        <authorList>
            <person name="Ge Y."/>
        </authorList>
    </citation>
    <scope>NUCLEOTIDE SEQUENCE [LARGE SCALE GENOMIC DNA]</scope>
    <source>
        <strain evidence="8">HF-1365</strain>
    </source>
</reference>
<dbReference type="PANTHER" id="PTHR43652:SF6">
    <property type="entry name" value="ARGININE REPRESSOR"/>
    <property type="match status" value="1"/>
</dbReference>
<evidence type="ECO:0000256" key="5">
    <source>
        <dbReference type="ARBA" id="ARBA00023136"/>
    </source>
</evidence>
<keyword evidence="3 6" id="KW-0812">Transmembrane</keyword>
<dbReference type="RefSeq" id="WP_144687907.1">
    <property type="nucleotide sequence ID" value="NZ_VLLQ01000003.1"/>
</dbReference>
<keyword evidence="5 6" id="KW-0472">Membrane</keyword>
<evidence type="ECO:0000256" key="4">
    <source>
        <dbReference type="ARBA" id="ARBA00022989"/>
    </source>
</evidence>
<feature type="transmembrane region" description="Helical" evidence="6">
    <location>
        <begin position="29"/>
        <end position="49"/>
    </location>
</feature>
<keyword evidence="8" id="KW-1185">Reference proteome</keyword>
<dbReference type="GO" id="GO:0005886">
    <property type="term" value="C:plasma membrane"/>
    <property type="evidence" value="ECO:0007669"/>
    <property type="project" value="UniProtKB-SubCell"/>
</dbReference>
<evidence type="ECO:0000313" key="7">
    <source>
        <dbReference type="EMBL" id="MRX80498.1"/>
    </source>
</evidence>
<dbReference type="EMBL" id="VTFZ01000010">
    <property type="protein sequence ID" value="MRX80498.1"/>
    <property type="molecule type" value="Genomic_DNA"/>
</dbReference>
<dbReference type="Proteomes" id="UP000470010">
    <property type="component" value="Unassembled WGS sequence"/>
</dbReference>
<feature type="transmembrane region" description="Helical" evidence="6">
    <location>
        <begin position="69"/>
        <end position="90"/>
    </location>
</feature>